<feature type="compositionally biased region" description="Polar residues" evidence="1">
    <location>
        <begin position="1"/>
        <end position="14"/>
    </location>
</feature>
<keyword evidence="2" id="KW-0472">Membrane</keyword>
<evidence type="ECO:0000256" key="1">
    <source>
        <dbReference type="SAM" id="MobiDB-lite"/>
    </source>
</evidence>
<comment type="caution">
    <text evidence="4">The sequence shown here is derived from an EMBL/GenBank/DDBJ whole genome shotgun (WGS) entry which is preliminary data.</text>
</comment>
<evidence type="ECO:0000313" key="4">
    <source>
        <dbReference type="EMBL" id="KAG1359528.1"/>
    </source>
</evidence>
<dbReference type="PROSITE" id="PS50076">
    <property type="entry name" value="DNAJ_2"/>
    <property type="match status" value="1"/>
</dbReference>
<gene>
    <name evidence="4" type="ORF">COCNU_08G009740</name>
</gene>
<dbReference type="GO" id="GO:0005783">
    <property type="term" value="C:endoplasmic reticulum"/>
    <property type="evidence" value="ECO:0007669"/>
    <property type="project" value="UniProtKB-ARBA"/>
</dbReference>
<dbReference type="Gene3D" id="3.30.70.20">
    <property type="match status" value="1"/>
</dbReference>
<feature type="region of interest" description="Disordered" evidence="1">
    <location>
        <begin position="369"/>
        <end position="389"/>
    </location>
</feature>
<protein>
    <submittedName>
        <fullName evidence="4">Chaperone protein dnaJ C76, chloroplastic</fullName>
    </submittedName>
</protein>
<dbReference type="Pfam" id="PF00226">
    <property type="entry name" value="DnaJ"/>
    <property type="match status" value="1"/>
</dbReference>
<dbReference type="InterPro" id="IPR036869">
    <property type="entry name" value="J_dom_sf"/>
</dbReference>
<evidence type="ECO:0000313" key="5">
    <source>
        <dbReference type="Proteomes" id="UP000797356"/>
    </source>
</evidence>
<feature type="compositionally biased region" description="Low complexity" evidence="1">
    <location>
        <begin position="46"/>
        <end position="57"/>
    </location>
</feature>
<feature type="transmembrane region" description="Helical" evidence="2">
    <location>
        <begin position="452"/>
        <end position="472"/>
    </location>
</feature>
<keyword evidence="2" id="KW-1133">Transmembrane helix</keyword>
<dbReference type="OrthoDB" id="376357at2759"/>
<feature type="region of interest" description="Disordered" evidence="1">
    <location>
        <begin position="1"/>
        <end position="57"/>
    </location>
</feature>
<keyword evidence="2" id="KW-0812">Transmembrane</keyword>
<feature type="compositionally biased region" description="Basic residues" evidence="1">
    <location>
        <begin position="36"/>
        <end position="45"/>
    </location>
</feature>
<keyword evidence="5" id="KW-1185">Reference proteome</keyword>
<dbReference type="EMBL" id="CM017879">
    <property type="protein sequence ID" value="KAG1359528.1"/>
    <property type="molecule type" value="Genomic_DNA"/>
</dbReference>
<proteinExistence type="predicted"/>
<feature type="domain" description="J" evidence="3">
    <location>
        <begin position="63"/>
        <end position="126"/>
    </location>
</feature>
<dbReference type="PANTHER" id="PTHR45295:SF1">
    <property type="entry name" value="CHAPERONE PROTEIN DNAJ C76, CHLOROPLASTIC"/>
    <property type="match status" value="1"/>
</dbReference>
<evidence type="ECO:0000259" key="3">
    <source>
        <dbReference type="PROSITE" id="PS50076"/>
    </source>
</evidence>
<reference evidence="4" key="2">
    <citation type="submission" date="2019-07" db="EMBL/GenBank/DDBJ databases">
        <authorList>
            <person name="Yang Y."/>
            <person name="Bocs S."/>
            <person name="Baudouin L."/>
        </authorList>
    </citation>
    <scope>NUCLEOTIDE SEQUENCE</scope>
    <source>
        <tissue evidence="4">Spear leaf of Hainan Tall coconut</tissue>
    </source>
</reference>
<dbReference type="Pfam" id="PF13370">
    <property type="entry name" value="Fer4_13"/>
    <property type="match status" value="1"/>
</dbReference>
<dbReference type="SMART" id="SM00271">
    <property type="entry name" value="DnaJ"/>
    <property type="match status" value="1"/>
</dbReference>
<dbReference type="Gene3D" id="1.10.287.110">
    <property type="entry name" value="DnaJ domain"/>
    <property type="match status" value="1"/>
</dbReference>
<evidence type="ECO:0000256" key="2">
    <source>
        <dbReference type="SAM" id="Phobius"/>
    </source>
</evidence>
<dbReference type="InterPro" id="IPR001623">
    <property type="entry name" value="DnaJ_domain"/>
</dbReference>
<dbReference type="SUPFAM" id="SSF46565">
    <property type="entry name" value="Chaperone J-domain"/>
    <property type="match status" value="1"/>
</dbReference>
<organism evidence="4 5">
    <name type="scientific">Cocos nucifera</name>
    <name type="common">Coconut palm</name>
    <dbReference type="NCBI Taxonomy" id="13894"/>
    <lineage>
        <taxon>Eukaryota</taxon>
        <taxon>Viridiplantae</taxon>
        <taxon>Streptophyta</taxon>
        <taxon>Embryophyta</taxon>
        <taxon>Tracheophyta</taxon>
        <taxon>Spermatophyta</taxon>
        <taxon>Magnoliopsida</taxon>
        <taxon>Liliopsida</taxon>
        <taxon>Arecaceae</taxon>
        <taxon>Arecoideae</taxon>
        <taxon>Cocoseae</taxon>
        <taxon>Attaleinae</taxon>
        <taxon>Cocos</taxon>
    </lineage>
</organism>
<accession>A0A8K0IIE8</accession>
<dbReference type="PANTHER" id="PTHR45295">
    <property type="entry name" value="CHAPERONE PROTEIN DNAJ C76, CHLOROPLASTIC"/>
    <property type="match status" value="1"/>
</dbReference>
<sequence>MALYQTSISPSAFRSSAKPPGPKAKNKTQFHPTNIKLHHHHHRRSLSCGSRASSSSSWTTDFDLYEILGVESSSDQSQIKAAYRALQKRCHPDIAGPAGHDMAIVLNEIYSILSDPASRSAYDQEQAKVSEFQGYTGKPIYSTWFGSENEQRAVFVDEVRCVGCLKCALFARKTFAIESVYGRARVVAQWADPEEKILDAIQTCPVDCISIVERSNLAALEYLMSKEPRGNVRMTAGNTVGVGVGVSNIFADVSKFQSKFHKMKEKASRKESKESDLQRESRISAVHGVRSITNWWCQQSATNASARTETNLNLMVTTRRTAPPNTERLREAAAKCKEGPTAGVGGQSSTSYKHNEEYWTPILILPAPSSSSSTSSNMLKSEPPPSTLLEDEKEAKAIDKAKVSPLDLRASLAMAVISASVVGFRGGEMSGGGLKEHIGGSIALNIVNSFELQVLLAGVTWFVIGVISVRMVEALKNKGRG</sequence>
<dbReference type="Proteomes" id="UP000797356">
    <property type="component" value="Chromosome 8"/>
</dbReference>
<reference evidence="4" key="1">
    <citation type="journal article" date="2017" name="Gigascience">
        <title>The genome draft of coconut (Cocos nucifera).</title>
        <authorList>
            <person name="Xiao Y."/>
            <person name="Xu P."/>
            <person name="Fan H."/>
            <person name="Baudouin L."/>
            <person name="Xia W."/>
            <person name="Bocs S."/>
            <person name="Xu J."/>
            <person name="Li Q."/>
            <person name="Guo A."/>
            <person name="Zhou L."/>
            <person name="Li J."/>
            <person name="Wu Y."/>
            <person name="Ma Z."/>
            <person name="Armero A."/>
            <person name="Issali A.E."/>
            <person name="Liu N."/>
            <person name="Peng M."/>
            <person name="Yang Y."/>
        </authorList>
    </citation>
    <scope>NUCLEOTIDE SEQUENCE</scope>
    <source>
        <tissue evidence="4">Spear leaf of Hainan Tall coconut</tissue>
    </source>
</reference>
<dbReference type="SUPFAM" id="SSF54862">
    <property type="entry name" value="4Fe-4S ferredoxins"/>
    <property type="match status" value="1"/>
</dbReference>
<dbReference type="CDD" id="cd06257">
    <property type="entry name" value="DnaJ"/>
    <property type="match status" value="1"/>
</dbReference>
<name>A0A8K0IIE8_COCNU</name>
<dbReference type="AlphaFoldDB" id="A0A8K0IIE8"/>